<dbReference type="EMBL" id="RAVZ01000021">
    <property type="protein sequence ID" value="RKG92669.1"/>
    <property type="molecule type" value="Genomic_DNA"/>
</dbReference>
<reference evidence="3" key="1">
    <citation type="submission" date="2018-09" db="EMBL/GenBank/DDBJ databases">
        <authorList>
            <person name="Livingstone P.G."/>
            <person name="Whitworth D.E."/>
        </authorList>
    </citation>
    <scope>NUCLEOTIDE SEQUENCE [LARGE SCALE GENOMIC DNA]</scope>
    <source>
        <strain evidence="3">CA054A</strain>
    </source>
</reference>
<dbReference type="AlphaFoldDB" id="A0A3A8JAG0"/>
<accession>A0A3A8JAG0</accession>
<proteinExistence type="predicted"/>
<feature type="chain" id="PRO_5017350153" evidence="1">
    <location>
        <begin position="30"/>
        <end position="167"/>
    </location>
</feature>
<dbReference type="RefSeq" id="WP_120539492.1">
    <property type="nucleotide sequence ID" value="NZ_RAVZ01000021.1"/>
</dbReference>
<feature type="signal peptide" evidence="1">
    <location>
        <begin position="1"/>
        <end position="29"/>
    </location>
</feature>
<evidence type="ECO:0000256" key="1">
    <source>
        <dbReference type="SAM" id="SignalP"/>
    </source>
</evidence>
<gene>
    <name evidence="2" type="ORF">D7V88_05245</name>
</gene>
<sequence>MKTINAQGRWGRVLAVVALLWGVTAAAQAAPTPVTVLVTTDVLVGSANDTVVASVVDAGVLRTGPAVPVTLRILSDRGVVLATVTGTVGPGSPLRLTARAPSSAGVRAQLVLLPSRLQMSAGVLVLEREDPSDPPPKRAVCLAPAKDPTTTMPEPVTVEGCWVEVEE</sequence>
<keyword evidence="3" id="KW-1185">Reference proteome</keyword>
<evidence type="ECO:0000313" key="2">
    <source>
        <dbReference type="EMBL" id="RKG92669.1"/>
    </source>
</evidence>
<evidence type="ECO:0000313" key="3">
    <source>
        <dbReference type="Proteomes" id="UP000268094"/>
    </source>
</evidence>
<keyword evidence="1" id="KW-0732">Signal</keyword>
<comment type="caution">
    <text evidence="2">The sequence shown here is derived from an EMBL/GenBank/DDBJ whole genome shotgun (WGS) entry which is preliminary data.</text>
</comment>
<dbReference type="Proteomes" id="UP000268094">
    <property type="component" value="Unassembled WGS sequence"/>
</dbReference>
<dbReference type="OrthoDB" id="5525551at2"/>
<name>A0A3A8JAG0_9BACT</name>
<organism evidence="2 3">
    <name type="scientific">Corallococcus terminator</name>
    <dbReference type="NCBI Taxonomy" id="2316733"/>
    <lineage>
        <taxon>Bacteria</taxon>
        <taxon>Pseudomonadati</taxon>
        <taxon>Myxococcota</taxon>
        <taxon>Myxococcia</taxon>
        <taxon>Myxococcales</taxon>
        <taxon>Cystobacterineae</taxon>
        <taxon>Myxococcaceae</taxon>
        <taxon>Corallococcus</taxon>
    </lineage>
</organism>
<protein>
    <submittedName>
        <fullName evidence="2">Uncharacterized protein</fullName>
    </submittedName>
</protein>